<dbReference type="OMA" id="AFPWFID"/>
<feature type="region of interest" description="Disordered" evidence="4">
    <location>
        <begin position="1"/>
        <end position="47"/>
    </location>
</feature>
<dbReference type="eggNOG" id="KOG4730">
    <property type="taxonomic scope" value="Eukaryota"/>
</dbReference>
<evidence type="ECO:0000256" key="2">
    <source>
        <dbReference type="ARBA" id="ARBA00005147"/>
    </source>
</evidence>
<dbReference type="GO" id="GO:0071949">
    <property type="term" value="F:FAD binding"/>
    <property type="evidence" value="ECO:0007669"/>
    <property type="project" value="InterPro"/>
</dbReference>
<dbReference type="GO" id="GO:0016020">
    <property type="term" value="C:membrane"/>
    <property type="evidence" value="ECO:0007669"/>
    <property type="project" value="InterPro"/>
</dbReference>
<comment type="pathway">
    <text evidence="2">Cofactor biosynthesis; L-ascorbate biosynthesis.</text>
</comment>
<dbReference type="Gene3D" id="3.30.43.10">
    <property type="entry name" value="Uridine Diphospho-n-acetylenolpyruvylglucosamine Reductase, domain 2"/>
    <property type="match status" value="1"/>
</dbReference>
<dbReference type="InterPro" id="IPR010031">
    <property type="entry name" value="FAD_lactone_oxidase-like"/>
</dbReference>
<feature type="region of interest" description="Disordered" evidence="4">
    <location>
        <begin position="390"/>
        <end position="442"/>
    </location>
</feature>
<gene>
    <name evidence="6" type="ORF">MICPUN_100006</name>
</gene>
<accession>C1E3R0</accession>
<dbReference type="InParanoid" id="C1E3R0"/>
<dbReference type="SUPFAM" id="SSF56176">
    <property type="entry name" value="FAD-binding/transporter-associated domain-like"/>
    <property type="match status" value="1"/>
</dbReference>
<comment type="cofactor">
    <cofactor evidence="1">
        <name>FAD</name>
        <dbReference type="ChEBI" id="CHEBI:57692"/>
    </cofactor>
</comment>
<proteinExistence type="predicted"/>
<reference evidence="6 7" key="1">
    <citation type="journal article" date="2009" name="Science">
        <title>Green evolution and dynamic adaptations revealed by genomes of the marine picoeukaryotes Micromonas.</title>
        <authorList>
            <person name="Worden A.Z."/>
            <person name="Lee J.H."/>
            <person name="Mock T."/>
            <person name="Rouze P."/>
            <person name="Simmons M.P."/>
            <person name="Aerts A.L."/>
            <person name="Allen A.E."/>
            <person name="Cuvelier M.L."/>
            <person name="Derelle E."/>
            <person name="Everett M.V."/>
            <person name="Foulon E."/>
            <person name="Grimwood J."/>
            <person name="Gundlach H."/>
            <person name="Henrissat B."/>
            <person name="Napoli C."/>
            <person name="McDonald S.M."/>
            <person name="Parker M.S."/>
            <person name="Rombauts S."/>
            <person name="Salamov A."/>
            <person name="Von Dassow P."/>
            <person name="Badger J.H."/>
            <person name="Coutinho P.M."/>
            <person name="Demir E."/>
            <person name="Dubchak I."/>
            <person name="Gentemann C."/>
            <person name="Eikrem W."/>
            <person name="Gready J.E."/>
            <person name="John U."/>
            <person name="Lanier W."/>
            <person name="Lindquist E.A."/>
            <person name="Lucas S."/>
            <person name="Mayer K.F."/>
            <person name="Moreau H."/>
            <person name="Not F."/>
            <person name="Otillar R."/>
            <person name="Panaud O."/>
            <person name="Pangilinan J."/>
            <person name="Paulsen I."/>
            <person name="Piegu B."/>
            <person name="Poliakov A."/>
            <person name="Robbens S."/>
            <person name="Schmutz J."/>
            <person name="Toulza E."/>
            <person name="Wyss T."/>
            <person name="Zelensky A."/>
            <person name="Zhou K."/>
            <person name="Armbrust E.V."/>
            <person name="Bhattacharya D."/>
            <person name="Goodenough U.W."/>
            <person name="Van de Peer Y."/>
            <person name="Grigoriev I.V."/>
        </authorList>
    </citation>
    <scope>NUCLEOTIDE SEQUENCE [LARGE SCALE GENOMIC DNA]</scope>
    <source>
        <strain evidence="7">RCC299 / NOUM17</strain>
    </source>
</reference>
<feature type="compositionally biased region" description="Acidic residues" evidence="4">
    <location>
        <begin position="10"/>
        <end position="24"/>
    </location>
</feature>
<dbReference type="GO" id="GO:0003885">
    <property type="term" value="F:D-arabinono-1,4-lactone oxidase activity"/>
    <property type="evidence" value="ECO:0007669"/>
    <property type="project" value="InterPro"/>
</dbReference>
<evidence type="ECO:0000313" key="7">
    <source>
        <dbReference type="Proteomes" id="UP000002009"/>
    </source>
</evidence>
<dbReference type="PANTHER" id="PTHR43762">
    <property type="entry name" value="L-GULONOLACTONE OXIDASE"/>
    <property type="match status" value="1"/>
</dbReference>
<dbReference type="Pfam" id="PF04030">
    <property type="entry name" value="ALO"/>
    <property type="match status" value="1"/>
</dbReference>
<dbReference type="RefSeq" id="XP_002501337.1">
    <property type="nucleotide sequence ID" value="XM_002501291.1"/>
</dbReference>
<dbReference type="UniPathway" id="UPA00132"/>
<dbReference type="PROSITE" id="PS51387">
    <property type="entry name" value="FAD_PCMH"/>
    <property type="match status" value="1"/>
</dbReference>
<dbReference type="EMBL" id="CP001325">
    <property type="protein sequence ID" value="ACO62595.1"/>
    <property type="molecule type" value="Genomic_DNA"/>
</dbReference>
<dbReference type="InterPro" id="IPR016169">
    <property type="entry name" value="FAD-bd_PCMH_sub2"/>
</dbReference>
<dbReference type="InterPro" id="IPR016167">
    <property type="entry name" value="FAD-bd_PCMH_sub1"/>
</dbReference>
<dbReference type="Pfam" id="PF01565">
    <property type="entry name" value="FAD_binding_4"/>
    <property type="match status" value="1"/>
</dbReference>
<dbReference type="Gene3D" id="3.30.70.2520">
    <property type="match status" value="1"/>
</dbReference>
<organism evidence="6 7">
    <name type="scientific">Micromonas commoda (strain RCC299 / NOUM17 / CCMP2709)</name>
    <name type="common">Picoplanktonic green alga</name>
    <dbReference type="NCBI Taxonomy" id="296587"/>
    <lineage>
        <taxon>Eukaryota</taxon>
        <taxon>Viridiplantae</taxon>
        <taxon>Chlorophyta</taxon>
        <taxon>Mamiellophyceae</taxon>
        <taxon>Mamiellales</taxon>
        <taxon>Mamiellaceae</taxon>
        <taxon>Micromonas</taxon>
    </lineage>
</organism>
<dbReference type="AlphaFoldDB" id="C1E3R0"/>
<evidence type="ECO:0000259" key="5">
    <source>
        <dbReference type="PROSITE" id="PS51387"/>
    </source>
</evidence>
<keyword evidence="7" id="KW-1185">Reference proteome</keyword>
<dbReference type="InterPro" id="IPR007173">
    <property type="entry name" value="ALO_C"/>
</dbReference>
<evidence type="ECO:0000313" key="6">
    <source>
        <dbReference type="EMBL" id="ACO62595.1"/>
    </source>
</evidence>
<name>C1E3R0_MICCC</name>
<dbReference type="Gene3D" id="3.30.465.10">
    <property type="match status" value="1"/>
</dbReference>
<dbReference type="KEGG" id="mis:MICPUN_100006"/>
<evidence type="ECO:0000256" key="3">
    <source>
        <dbReference type="ARBA" id="ARBA00023002"/>
    </source>
</evidence>
<dbReference type="PANTHER" id="PTHR43762:SF5">
    <property type="entry name" value="FAD-BINDING PCMH-TYPE DOMAIN-CONTAINING PROTEIN"/>
    <property type="match status" value="1"/>
</dbReference>
<sequence length="688" mass="74661">MSPYMAYWVSDEDHDEDEEHDDDVQSVPAPEREAAAYTSRRPSLSHAHGHRRPLMFALLWTLLRRAAGELGTSGHDLSNFQGKHACDARVRMAAPRTALEVSEVVTRFPRVRANGVGHSWHRGLFCSGEDEDSVNVLTHRLRSVGVGASPSDRGRRLAGSGGAAGRSPVADRVAVDTESMTVKADAGVTLRELLDHLANHDDLTREDGPPGAPTMLSFGDALFRGTQRGYTLPAFPWFIDQTVAGAVTTATHGSSLRHGSLSSQTTAVTVVLANGTVASYHEGNPAFDAVRASVGRLGVVVDVTLRIVSNLAVRKSSATLTPDELVRDVQLASDAAARCHERFPTPGYVRAWECTRAAPDVRRLDETQVFWHFPLGKAVRTDFTRLDSIPGFPTPANPTRRRTRRNSNSLRSAWMSTDTSRDRDASVVRAQPPDAPRDITDGDFPLMANDTFSRFWSRQWDVSTALNTMSGVDDARDSYLTMTEEQYDAHDNYGYDQYEVCVPLRLAGACLRKIADDMVETNPAWDPVGILTPQPGGLAHGFRSPALIRFTSPDTALLSPSNLHAAGACMYVNVEDYVRHATTPAGRNAKFQKVFEHLRGPKCDGRLHWGKAGWPTEVTGGAFDGAREYGSSWCSFGCAAAALDPTGKFAGTSGAMTWPSLDVERCCGGDGGVQYLAGDDGCECARTG</sequence>
<dbReference type="GO" id="GO:0019853">
    <property type="term" value="P:L-ascorbic acid biosynthetic process"/>
    <property type="evidence" value="ECO:0007669"/>
    <property type="project" value="UniProtKB-UniPathway"/>
</dbReference>
<dbReference type="Proteomes" id="UP000002009">
    <property type="component" value="Chromosome 4"/>
</dbReference>
<evidence type="ECO:0000256" key="4">
    <source>
        <dbReference type="SAM" id="MobiDB-lite"/>
    </source>
</evidence>
<keyword evidence="3" id="KW-0560">Oxidoreductase</keyword>
<dbReference type="InterPro" id="IPR016166">
    <property type="entry name" value="FAD-bd_PCMH"/>
</dbReference>
<dbReference type="InterPro" id="IPR006094">
    <property type="entry name" value="Oxid_FAD_bind_N"/>
</dbReference>
<feature type="domain" description="FAD-binding PCMH-type" evidence="5">
    <location>
        <begin position="82"/>
        <end position="310"/>
    </location>
</feature>
<dbReference type="OrthoDB" id="610608at2759"/>
<dbReference type="STRING" id="296587.C1E3R0"/>
<dbReference type="InterPro" id="IPR036318">
    <property type="entry name" value="FAD-bd_PCMH-like_sf"/>
</dbReference>
<protein>
    <recommendedName>
        <fullName evidence="5">FAD-binding PCMH-type domain-containing protein</fullName>
    </recommendedName>
</protein>
<evidence type="ECO:0000256" key="1">
    <source>
        <dbReference type="ARBA" id="ARBA00001974"/>
    </source>
</evidence>
<feature type="region of interest" description="Disordered" evidence="4">
    <location>
        <begin position="145"/>
        <end position="170"/>
    </location>
</feature>
<dbReference type="GeneID" id="8243008"/>